<proteinExistence type="predicted"/>
<dbReference type="EMBL" id="JABSNM010000008">
    <property type="protein sequence ID" value="NRT56500.1"/>
    <property type="molecule type" value="Genomic_DNA"/>
</dbReference>
<evidence type="ECO:0000256" key="1">
    <source>
        <dbReference type="PROSITE-ProRule" id="PRU00409"/>
    </source>
</evidence>
<protein>
    <submittedName>
        <fullName evidence="3">ATP-grasp superfamily ATP-dependent carboligase</fullName>
    </submittedName>
</protein>
<accession>A0ABX2G3A6</accession>
<evidence type="ECO:0000313" key="4">
    <source>
        <dbReference type="Proteomes" id="UP001516061"/>
    </source>
</evidence>
<comment type="caution">
    <text evidence="3">The sequence shown here is derived from an EMBL/GenBank/DDBJ whole genome shotgun (WGS) entry which is preliminary data.</text>
</comment>
<gene>
    <name evidence="3" type="ORF">HNQ01_002243</name>
</gene>
<reference evidence="3 4" key="1">
    <citation type="submission" date="2020-05" db="EMBL/GenBank/DDBJ databases">
        <title>Genomic Encyclopedia of Type Strains, Phase IV (KMG-V): Genome sequencing to study the core and pangenomes of soil and plant-associated prokaryotes.</title>
        <authorList>
            <person name="Whitman W."/>
        </authorList>
    </citation>
    <scope>NUCLEOTIDE SEQUENCE [LARGE SCALE GENOMIC DNA]</scope>
    <source>
        <strain evidence="3 4">C29</strain>
    </source>
</reference>
<organism evidence="3 4">
    <name type="scientific">Sphaerotilus uruguayifluvii</name>
    <dbReference type="NCBI Taxonomy" id="2735897"/>
    <lineage>
        <taxon>Bacteria</taxon>
        <taxon>Pseudomonadati</taxon>
        <taxon>Pseudomonadota</taxon>
        <taxon>Betaproteobacteria</taxon>
        <taxon>Burkholderiales</taxon>
        <taxon>Sphaerotilaceae</taxon>
        <taxon>Sphaerotilus</taxon>
    </lineage>
</organism>
<keyword evidence="1" id="KW-0547">Nucleotide-binding</keyword>
<sequence>MSRPILPVDPLPCVVLSCIGAVEGDMNVVRALGAVGIPVILIGEHEAPPASLSRHCCEFIRVPDFARMPERLRDVLETLAQRHGEPLPVIPSADPDLQAMLTLQEQGATCFVPTWPEAALTRTLMDKQAFDRLAVAQALPVPLGFAPETLSEAREASERLRYPAIVKPATPVAWWHQTALPASVRRAKAIRVESADELMALCAQLLPLRAATLVQEFVDGPDEEHFDVHAYIDREGRVQAVFGGRKWRIWPPHAGSGCFVESLDEPALEAQALEILQRIGFRGIANMNFKRDARDGRFVLLEINPRVSQWGILTTRCGVNLPWLAWREACGLSMPPQPLRGQAGRWYVNALKDWHAMRQYRAEGLLGPLAWLRSLLHRPMVCQTFSVSDPWPAMKLTARWIAGKMRSRSRPAPAVTEDAHKTRHR</sequence>
<dbReference type="InterPro" id="IPR013815">
    <property type="entry name" value="ATP_grasp_subdomain_1"/>
</dbReference>
<dbReference type="RefSeq" id="WP_173805500.1">
    <property type="nucleotide sequence ID" value="NZ_JABSNM010000008.1"/>
</dbReference>
<dbReference type="Gene3D" id="3.30.1490.20">
    <property type="entry name" value="ATP-grasp fold, A domain"/>
    <property type="match status" value="1"/>
</dbReference>
<dbReference type="SUPFAM" id="SSF56059">
    <property type="entry name" value="Glutathione synthetase ATP-binding domain-like"/>
    <property type="match status" value="1"/>
</dbReference>
<keyword evidence="1" id="KW-0067">ATP-binding</keyword>
<dbReference type="InterPro" id="IPR011761">
    <property type="entry name" value="ATP-grasp"/>
</dbReference>
<dbReference type="Pfam" id="PF15632">
    <property type="entry name" value="ATPgrasp_Ter"/>
    <property type="match status" value="1"/>
</dbReference>
<evidence type="ECO:0000259" key="2">
    <source>
        <dbReference type="PROSITE" id="PS50975"/>
    </source>
</evidence>
<keyword evidence="4" id="KW-1185">Reference proteome</keyword>
<evidence type="ECO:0000313" key="3">
    <source>
        <dbReference type="EMBL" id="NRT56500.1"/>
    </source>
</evidence>
<dbReference type="PROSITE" id="PS50975">
    <property type="entry name" value="ATP_GRASP"/>
    <property type="match status" value="1"/>
</dbReference>
<dbReference type="Proteomes" id="UP001516061">
    <property type="component" value="Unassembled WGS sequence"/>
</dbReference>
<feature type="domain" description="ATP-grasp" evidence="2">
    <location>
        <begin position="131"/>
        <end position="330"/>
    </location>
</feature>
<name>A0ABX2G3A6_9BURK</name>
<dbReference type="Gene3D" id="3.30.470.20">
    <property type="entry name" value="ATP-grasp fold, B domain"/>
    <property type="match status" value="1"/>
</dbReference>